<keyword evidence="2" id="KW-1185">Reference proteome</keyword>
<dbReference type="Proteomes" id="UP000789860">
    <property type="component" value="Unassembled WGS sequence"/>
</dbReference>
<dbReference type="EMBL" id="CAJVPM010001134">
    <property type="protein sequence ID" value="CAG8460476.1"/>
    <property type="molecule type" value="Genomic_DNA"/>
</dbReference>
<protein>
    <submittedName>
        <fullName evidence="1">4425_t:CDS:1</fullName>
    </submittedName>
</protein>
<proteinExistence type="predicted"/>
<accession>A0ACA9K9B1</accession>
<sequence>MSATQAYPSSNVQAKPVKKDGTQENEAWYANGIFVILVHLISVISFFTYVPSINTIWLTVILFQLGTFGITVGYHRLWSHRAYTARLPYRIALGIMGSLAFQGSIKWWVLRHRLHHRFTDTEHDPYSAAKGFWFSHMGWIFTKPHYPRMKLIDDSDLKADPVVVFQHNHYVSLALLSGLVAPTIIAATWGDALGGFLYAGVFGRVLVWHSTFCINSFAHWAGDQLYSNEISARGNLLLAIMTNGEDYRNGYGLFDYDPSKWFIWFFHTCTNQVSSVARVPDNEIRKARSNMKLLEAQRELDGCDWGADPKTLPIMTYEEYQKKVIDEGKEWILIDQFVLNVEHFKTSHPGGSKLLKTYYGKDSTRAFYGGLNNHTKAARTMLAMFRVAKIEKVETLS</sequence>
<name>A0ACA9K9B1_9GLOM</name>
<reference evidence="1" key="1">
    <citation type="submission" date="2021-06" db="EMBL/GenBank/DDBJ databases">
        <authorList>
            <person name="Kallberg Y."/>
            <person name="Tangrot J."/>
            <person name="Rosling A."/>
        </authorList>
    </citation>
    <scope>NUCLEOTIDE SEQUENCE</scope>
    <source>
        <strain evidence="1">AU212A</strain>
    </source>
</reference>
<evidence type="ECO:0000313" key="1">
    <source>
        <dbReference type="EMBL" id="CAG8460476.1"/>
    </source>
</evidence>
<comment type="caution">
    <text evidence="1">The sequence shown here is derived from an EMBL/GenBank/DDBJ whole genome shotgun (WGS) entry which is preliminary data.</text>
</comment>
<evidence type="ECO:0000313" key="2">
    <source>
        <dbReference type="Proteomes" id="UP000789860"/>
    </source>
</evidence>
<gene>
    <name evidence="1" type="ORF">SCALOS_LOCUS1591</name>
</gene>
<organism evidence="1 2">
    <name type="scientific">Scutellospora calospora</name>
    <dbReference type="NCBI Taxonomy" id="85575"/>
    <lineage>
        <taxon>Eukaryota</taxon>
        <taxon>Fungi</taxon>
        <taxon>Fungi incertae sedis</taxon>
        <taxon>Mucoromycota</taxon>
        <taxon>Glomeromycotina</taxon>
        <taxon>Glomeromycetes</taxon>
        <taxon>Diversisporales</taxon>
        <taxon>Gigasporaceae</taxon>
        <taxon>Scutellospora</taxon>
    </lineage>
</organism>